<evidence type="ECO:0000256" key="1">
    <source>
        <dbReference type="SAM" id="MobiDB-lite"/>
    </source>
</evidence>
<gene>
    <name evidence="2" type="ORF">RHAB21_03745</name>
</gene>
<sequence length="71" mass="7915">MSIQWRDRFFDLLSVPYSILGISREKRPLAGASDPRAPELPYQKPGKDKNHPGDKAATRASTERSGAPIKH</sequence>
<comment type="caution">
    <text evidence="2">The sequence shown here is derived from an EMBL/GenBank/DDBJ whole genome shotgun (WGS) entry which is preliminary data.</text>
</comment>
<dbReference type="Proteomes" id="UP000601041">
    <property type="component" value="Unassembled WGS sequence"/>
</dbReference>
<accession>A0ABM8PT65</accession>
<keyword evidence="3" id="KW-1185">Reference proteome</keyword>
<evidence type="ECO:0000313" key="3">
    <source>
        <dbReference type="Proteomes" id="UP000601041"/>
    </source>
</evidence>
<feature type="region of interest" description="Disordered" evidence="1">
    <location>
        <begin position="24"/>
        <end position="71"/>
    </location>
</feature>
<organism evidence="2 3">
    <name type="scientific">Pseudorhizobium halotolerans</name>
    <dbReference type="NCBI Taxonomy" id="1233081"/>
    <lineage>
        <taxon>Bacteria</taxon>
        <taxon>Pseudomonadati</taxon>
        <taxon>Pseudomonadota</taxon>
        <taxon>Alphaproteobacteria</taxon>
        <taxon>Hyphomicrobiales</taxon>
        <taxon>Rhizobiaceae</taxon>
        <taxon>Rhizobium/Agrobacterium group</taxon>
        <taxon>Pseudorhizobium</taxon>
    </lineage>
</organism>
<proteinExistence type="predicted"/>
<evidence type="ECO:0000313" key="2">
    <source>
        <dbReference type="EMBL" id="CAD7046957.1"/>
    </source>
</evidence>
<reference evidence="2 3" key="1">
    <citation type="submission" date="2020-11" db="EMBL/GenBank/DDBJ databases">
        <authorList>
            <person name="Lassalle F."/>
        </authorList>
    </citation>
    <scope>NUCLEOTIDE SEQUENCE [LARGE SCALE GENOMIC DNA]</scope>
    <source>
        <strain evidence="2 3">AB21</strain>
    </source>
</reference>
<dbReference type="EMBL" id="CABFWE030000008">
    <property type="protein sequence ID" value="CAD7046957.1"/>
    <property type="molecule type" value="Genomic_DNA"/>
</dbReference>
<protein>
    <submittedName>
        <fullName evidence="2">Uncharacterized protein</fullName>
    </submittedName>
</protein>
<feature type="compositionally biased region" description="Basic and acidic residues" evidence="1">
    <location>
        <begin position="45"/>
        <end position="57"/>
    </location>
</feature>
<name>A0ABM8PT65_9HYPH</name>